<dbReference type="SUPFAM" id="SSF81383">
    <property type="entry name" value="F-box domain"/>
    <property type="match status" value="1"/>
</dbReference>
<proteinExistence type="predicted"/>
<dbReference type="InterPro" id="IPR001810">
    <property type="entry name" value="F-box_dom"/>
</dbReference>
<reference evidence="2" key="2">
    <citation type="submission" date="2023-03" db="EMBL/GenBank/DDBJ databases">
        <authorList>
            <person name="Inwood S.N."/>
            <person name="Skelly J.G."/>
            <person name="Guhlin J."/>
            <person name="Harrop T.W.R."/>
            <person name="Goldson S.G."/>
            <person name="Dearden P.K."/>
        </authorList>
    </citation>
    <scope>NUCLEOTIDE SEQUENCE</scope>
    <source>
        <strain evidence="2">Lincoln</strain>
        <tissue evidence="2">Whole body</tissue>
    </source>
</reference>
<name>A0AA39KZF2_MICHY</name>
<reference evidence="2" key="1">
    <citation type="journal article" date="2023" name="bioRxiv">
        <title>Scaffold-level genome assemblies of two parasitoid biocontrol wasps reveal the parthenogenesis mechanism and an associated novel virus.</title>
        <authorList>
            <person name="Inwood S."/>
            <person name="Skelly J."/>
            <person name="Guhlin J."/>
            <person name="Harrop T."/>
            <person name="Goldson S."/>
            <person name="Dearden P."/>
        </authorList>
    </citation>
    <scope>NUCLEOTIDE SEQUENCE</scope>
    <source>
        <strain evidence="2">Lincoln</strain>
        <tissue evidence="2">Whole body</tissue>
    </source>
</reference>
<dbReference type="CDD" id="cd09917">
    <property type="entry name" value="F-box_SF"/>
    <property type="match status" value="1"/>
</dbReference>
<protein>
    <recommendedName>
        <fullName evidence="1">F-box domain-containing protein</fullName>
    </recommendedName>
</protein>
<keyword evidence="3" id="KW-1185">Reference proteome</keyword>
<dbReference type="PROSITE" id="PS50181">
    <property type="entry name" value="FBOX"/>
    <property type="match status" value="1"/>
</dbReference>
<dbReference type="Proteomes" id="UP001168972">
    <property type="component" value="Unassembled WGS sequence"/>
</dbReference>
<dbReference type="Gene3D" id="1.20.1280.50">
    <property type="match status" value="1"/>
</dbReference>
<accession>A0AA39KZF2</accession>
<feature type="domain" description="F-box" evidence="1">
    <location>
        <begin position="1"/>
        <end position="49"/>
    </location>
</feature>
<sequence>MAEIESLNFDVLMKISSYLNIQDLRSMGLVCKKWYFVYEYTLKQVNKMLCIGIILSTCKRSVQIKNKTLEVWGGNSNRLNMPIKTFASELKKIKIFNENRRAIIPYSVFKSLAKCKRLNYAEIECCSSRQLSYFLKYLPTNNLEHLSLSLRPRYINNNEHPPEILIEDVLSKATKLKSLQLKNLPIAELLLIWDMEALETLFIKSIKNPGMNIYMKKFPNLTTLVISGTRLNISVGIAELMRNCRKLHSIQIDTYRILSEAILNEMMSLPNLRRLSLSAHESYDEKWCKFSNLEDIQISQWEPYLVTRDEIKSFLRRSENLKTYDFRFSKNQHFNETIQDVAFNIGHKCKNEYLPQWTEWCNTVRF</sequence>
<dbReference type="Pfam" id="PF00646">
    <property type="entry name" value="F-box"/>
    <property type="match status" value="1"/>
</dbReference>
<evidence type="ECO:0000259" key="1">
    <source>
        <dbReference type="PROSITE" id="PS50181"/>
    </source>
</evidence>
<dbReference type="Gene3D" id="3.80.10.10">
    <property type="entry name" value="Ribonuclease Inhibitor"/>
    <property type="match status" value="1"/>
</dbReference>
<gene>
    <name evidence="2" type="ORF">PV327_005138</name>
</gene>
<evidence type="ECO:0000313" key="2">
    <source>
        <dbReference type="EMBL" id="KAK0179380.1"/>
    </source>
</evidence>
<dbReference type="InterPro" id="IPR036047">
    <property type="entry name" value="F-box-like_dom_sf"/>
</dbReference>
<organism evidence="2 3">
    <name type="scientific">Microctonus hyperodae</name>
    <name type="common">Parasitoid wasp</name>
    <dbReference type="NCBI Taxonomy" id="165561"/>
    <lineage>
        <taxon>Eukaryota</taxon>
        <taxon>Metazoa</taxon>
        <taxon>Ecdysozoa</taxon>
        <taxon>Arthropoda</taxon>
        <taxon>Hexapoda</taxon>
        <taxon>Insecta</taxon>
        <taxon>Pterygota</taxon>
        <taxon>Neoptera</taxon>
        <taxon>Endopterygota</taxon>
        <taxon>Hymenoptera</taxon>
        <taxon>Apocrita</taxon>
        <taxon>Ichneumonoidea</taxon>
        <taxon>Braconidae</taxon>
        <taxon>Euphorinae</taxon>
        <taxon>Microctonus</taxon>
    </lineage>
</organism>
<evidence type="ECO:0000313" key="3">
    <source>
        <dbReference type="Proteomes" id="UP001168972"/>
    </source>
</evidence>
<dbReference type="AlphaFoldDB" id="A0AA39KZF2"/>
<dbReference type="SUPFAM" id="SSF52047">
    <property type="entry name" value="RNI-like"/>
    <property type="match status" value="1"/>
</dbReference>
<dbReference type="InterPro" id="IPR032675">
    <property type="entry name" value="LRR_dom_sf"/>
</dbReference>
<comment type="caution">
    <text evidence="2">The sequence shown here is derived from an EMBL/GenBank/DDBJ whole genome shotgun (WGS) entry which is preliminary data.</text>
</comment>
<dbReference type="EMBL" id="JAQQBR010000003">
    <property type="protein sequence ID" value="KAK0179380.1"/>
    <property type="molecule type" value="Genomic_DNA"/>
</dbReference>